<dbReference type="OrthoDB" id="684045at2759"/>
<keyword evidence="2 3" id="KW-0040">ANK repeat</keyword>
<evidence type="ECO:0000313" key="6">
    <source>
        <dbReference type="Proteomes" id="UP000013776"/>
    </source>
</evidence>
<dbReference type="STRING" id="1097556.R4XIR2"/>
<evidence type="ECO:0000256" key="1">
    <source>
        <dbReference type="ARBA" id="ARBA00022737"/>
    </source>
</evidence>
<dbReference type="InterPro" id="IPR002110">
    <property type="entry name" value="Ankyrin_rpt"/>
</dbReference>
<comment type="caution">
    <text evidence="5">The sequence shown here is derived from an EMBL/GenBank/DDBJ whole genome shotgun (WGS) entry which is preliminary data.</text>
</comment>
<sequence length="508" mass="58416">MKLNETPDFLDLLQCTREGDLEKVSSLVENFSVELNCVDKYDYSPLILASLCGHIKIVQYLLQHGAILERDTFDGARCLYGALNDEIRNLLLKYDASTSVDLLQPFAAHLTALRRDNLPLSTFDIKFKSSDSIFQSHKFLLAARSPYFRDHLHNDERWRTKDTVNLPLLDFYFETILKFIYVDNLDAEMSETELRDLIQLTQKLNIPALADYFLDSATISKRERQQLQSRIAQDDLERYVREDVIGQSWTVESTGTAAVNDAKDHLKENFSIAADALLVVAEGDHSRVYPVHRSMLIKSEYYLTAFTSGFAETFEDLPVFSLDTLPEVVEILLLFLYVDKVHIPRHLALEVLETASFLLLTKDRSLKSLAAIAITDDDTALPPGTDVYTILRIAWQTETQRVEQYAAKYIARNFDEYLYKQEFMEIIEESANRISNRQETDTIELVDDIRFYLSQAYGIYLEMNPVDERKPGESVKEDLWVPLTTYEIQYNQQLAKLDDLLASLSLDA</sequence>
<feature type="domain" description="BTB" evidence="4">
    <location>
        <begin position="274"/>
        <end position="345"/>
    </location>
</feature>
<dbReference type="AlphaFoldDB" id="R4XIR2"/>
<keyword evidence="1" id="KW-0677">Repeat</keyword>
<dbReference type="SUPFAM" id="SSF54695">
    <property type="entry name" value="POZ domain"/>
    <property type="match status" value="2"/>
</dbReference>
<dbReference type="GO" id="GO:0000151">
    <property type="term" value="C:ubiquitin ligase complex"/>
    <property type="evidence" value="ECO:0007669"/>
    <property type="project" value="TreeGrafter"/>
</dbReference>
<feature type="repeat" description="ANK" evidence="3">
    <location>
        <begin position="41"/>
        <end position="66"/>
    </location>
</feature>
<name>R4XIR2_TAPDE</name>
<dbReference type="Proteomes" id="UP000013776">
    <property type="component" value="Unassembled WGS sequence"/>
</dbReference>
<dbReference type="EMBL" id="CAHR02000132">
    <property type="protein sequence ID" value="CCG83258.1"/>
    <property type="molecule type" value="Genomic_DNA"/>
</dbReference>
<dbReference type="SMART" id="SM00248">
    <property type="entry name" value="ANK"/>
    <property type="match status" value="1"/>
</dbReference>
<dbReference type="SUPFAM" id="SSF48403">
    <property type="entry name" value="Ankyrin repeat"/>
    <property type="match status" value="1"/>
</dbReference>
<feature type="domain" description="BTB" evidence="4">
    <location>
        <begin position="123"/>
        <end position="189"/>
    </location>
</feature>
<proteinExistence type="predicted"/>
<accession>R4XIR2</accession>
<organism evidence="5 6">
    <name type="scientific">Taphrina deformans (strain PYCC 5710 / ATCC 11124 / CBS 356.35 / IMI 108563 / JCM 9778 / NBRC 8474)</name>
    <name type="common">Peach leaf curl fungus</name>
    <name type="synonym">Lalaria deformans</name>
    <dbReference type="NCBI Taxonomy" id="1097556"/>
    <lineage>
        <taxon>Eukaryota</taxon>
        <taxon>Fungi</taxon>
        <taxon>Dikarya</taxon>
        <taxon>Ascomycota</taxon>
        <taxon>Taphrinomycotina</taxon>
        <taxon>Taphrinomycetes</taxon>
        <taxon>Taphrinales</taxon>
        <taxon>Taphrinaceae</taxon>
        <taxon>Taphrina</taxon>
    </lineage>
</organism>
<dbReference type="PROSITE" id="PS50088">
    <property type="entry name" value="ANK_REPEAT"/>
    <property type="match status" value="1"/>
</dbReference>
<dbReference type="PROSITE" id="PS50297">
    <property type="entry name" value="ANK_REP_REGION"/>
    <property type="match status" value="1"/>
</dbReference>
<dbReference type="InterPro" id="IPR036770">
    <property type="entry name" value="Ankyrin_rpt-contain_sf"/>
</dbReference>
<gene>
    <name evidence="5" type="ORF">TAPDE_003458</name>
</gene>
<evidence type="ECO:0000256" key="3">
    <source>
        <dbReference type="PROSITE-ProRule" id="PRU00023"/>
    </source>
</evidence>
<dbReference type="InterPro" id="IPR000210">
    <property type="entry name" value="BTB/POZ_dom"/>
</dbReference>
<dbReference type="VEuPathDB" id="FungiDB:TAPDE_003458"/>
<evidence type="ECO:0000256" key="2">
    <source>
        <dbReference type="ARBA" id="ARBA00023043"/>
    </source>
</evidence>
<dbReference type="InterPro" id="IPR011333">
    <property type="entry name" value="SKP1/BTB/POZ_sf"/>
</dbReference>
<dbReference type="SMART" id="SM00225">
    <property type="entry name" value="BTB"/>
    <property type="match status" value="2"/>
</dbReference>
<keyword evidence="6" id="KW-1185">Reference proteome</keyword>
<dbReference type="Pfam" id="PF12796">
    <property type="entry name" value="Ank_2"/>
    <property type="match status" value="1"/>
</dbReference>
<dbReference type="InterPro" id="IPR044515">
    <property type="entry name" value="ABTB1"/>
</dbReference>
<dbReference type="PROSITE" id="PS50097">
    <property type="entry name" value="BTB"/>
    <property type="match status" value="2"/>
</dbReference>
<dbReference type="PANTHER" id="PTHR46231">
    <property type="entry name" value="ANKYRIN REPEAT AND BTB/POZ DOMAIN-CONTAINING PROTEIN 1"/>
    <property type="match status" value="1"/>
</dbReference>
<dbReference type="Gene3D" id="1.25.40.20">
    <property type="entry name" value="Ankyrin repeat-containing domain"/>
    <property type="match status" value="1"/>
</dbReference>
<dbReference type="Pfam" id="PF00651">
    <property type="entry name" value="BTB"/>
    <property type="match status" value="2"/>
</dbReference>
<dbReference type="CDD" id="cd18186">
    <property type="entry name" value="BTB_POZ_ZBTB_KLHL-like"/>
    <property type="match status" value="1"/>
</dbReference>
<dbReference type="Gene3D" id="3.30.710.10">
    <property type="entry name" value="Potassium Channel Kv1.1, Chain A"/>
    <property type="match status" value="2"/>
</dbReference>
<dbReference type="GO" id="GO:0005737">
    <property type="term" value="C:cytoplasm"/>
    <property type="evidence" value="ECO:0007669"/>
    <property type="project" value="TreeGrafter"/>
</dbReference>
<evidence type="ECO:0000313" key="5">
    <source>
        <dbReference type="EMBL" id="CCG83258.1"/>
    </source>
</evidence>
<dbReference type="eggNOG" id="KOG0511">
    <property type="taxonomic scope" value="Eukaryota"/>
</dbReference>
<reference evidence="5 6" key="1">
    <citation type="journal article" date="2013" name="MBio">
        <title>Genome sequencing of the plant pathogen Taphrina deformans, the causal agent of peach leaf curl.</title>
        <authorList>
            <person name="Cisse O.H."/>
            <person name="Almeida J.M.G.C.F."/>
            <person name="Fonseca A."/>
            <person name="Kumar A.A."/>
            <person name="Salojaervi J."/>
            <person name="Overmyer K."/>
            <person name="Hauser P.M."/>
            <person name="Pagni M."/>
        </authorList>
    </citation>
    <scope>NUCLEOTIDE SEQUENCE [LARGE SCALE GENOMIC DNA]</scope>
    <source>
        <strain evidence="6">PYCC 5710 / ATCC 11124 / CBS 356.35 / IMI 108563 / JCM 9778 / NBRC 8474</strain>
    </source>
</reference>
<protein>
    <submittedName>
        <fullName evidence="5">BTB/POZ domain-containing protein 3</fullName>
    </submittedName>
</protein>
<evidence type="ECO:0000259" key="4">
    <source>
        <dbReference type="PROSITE" id="PS50097"/>
    </source>
</evidence>
<dbReference type="PANTHER" id="PTHR46231:SF1">
    <property type="entry name" value="ANKYRIN REPEAT AND BTB_POZ DOMAIN-CONTAINING PROTEIN 1"/>
    <property type="match status" value="1"/>
</dbReference>